<feature type="domain" description="Ig-like" evidence="2">
    <location>
        <begin position="238"/>
        <end position="319"/>
    </location>
</feature>
<evidence type="ECO:0000259" key="2">
    <source>
        <dbReference type="PROSITE" id="PS50835"/>
    </source>
</evidence>
<feature type="region of interest" description="Disordered" evidence="1">
    <location>
        <begin position="430"/>
        <end position="451"/>
    </location>
</feature>
<dbReference type="InterPro" id="IPR013151">
    <property type="entry name" value="Immunoglobulin_dom"/>
</dbReference>
<dbReference type="SMART" id="SM00409">
    <property type="entry name" value="IG"/>
    <property type="match status" value="1"/>
</dbReference>
<feature type="domain" description="Ig-like" evidence="2">
    <location>
        <begin position="75"/>
        <end position="171"/>
    </location>
</feature>
<dbReference type="PANTHER" id="PTHR21261:SF17">
    <property type="entry name" value="BEAT VI"/>
    <property type="match status" value="1"/>
</dbReference>
<dbReference type="InterPro" id="IPR013783">
    <property type="entry name" value="Ig-like_fold"/>
</dbReference>
<dbReference type="Proteomes" id="UP000250275">
    <property type="component" value="Unassembled WGS sequence"/>
</dbReference>
<protein>
    <recommendedName>
        <fullName evidence="2">Ig-like domain-containing protein</fullName>
    </recommendedName>
</protein>
<feature type="region of interest" description="Disordered" evidence="1">
    <location>
        <begin position="43"/>
        <end position="63"/>
    </location>
</feature>
<evidence type="ECO:0000313" key="4">
    <source>
        <dbReference type="Proteomes" id="UP000250275"/>
    </source>
</evidence>
<accession>A0A310SSI3</accession>
<dbReference type="Gene3D" id="2.60.40.10">
    <property type="entry name" value="Immunoglobulins"/>
    <property type="match status" value="1"/>
</dbReference>
<keyword evidence="4" id="KW-1185">Reference proteome</keyword>
<organism evidence="3 4">
    <name type="scientific">Eufriesea mexicana</name>
    <dbReference type="NCBI Taxonomy" id="516756"/>
    <lineage>
        <taxon>Eukaryota</taxon>
        <taxon>Metazoa</taxon>
        <taxon>Ecdysozoa</taxon>
        <taxon>Arthropoda</taxon>
        <taxon>Hexapoda</taxon>
        <taxon>Insecta</taxon>
        <taxon>Pterygota</taxon>
        <taxon>Neoptera</taxon>
        <taxon>Endopterygota</taxon>
        <taxon>Hymenoptera</taxon>
        <taxon>Apocrita</taxon>
        <taxon>Aculeata</taxon>
        <taxon>Apoidea</taxon>
        <taxon>Anthophila</taxon>
        <taxon>Apidae</taxon>
        <taxon>Eufriesea</taxon>
    </lineage>
</organism>
<dbReference type="FunFam" id="2.60.40.10:FF:000437">
    <property type="entry name" value="Beat-IIIc, isoform A"/>
    <property type="match status" value="1"/>
</dbReference>
<dbReference type="AlphaFoldDB" id="A0A310SSI3"/>
<evidence type="ECO:0000313" key="3">
    <source>
        <dbReference type="EMBL" id="OAD58893.1"/>
    </source>
</evidence>
<dbReference type="EMBL" id="KQ760827">
    <property type="protein sequence ID" value="OAD58893.1"/>
    <property type="molecule type" value="Genomic_DNA"/>
</dbReference>
<reference evidence="3 4" key="1">
    <citation type="submission" date="2015-07" db="EMBL/GenBank/DDBJ databases">
        <title>The genome of Eufriesea mexicana.</title>
        <authorList>
            <person name="Pan H."/>
            <person name="Kapheim K."/>
        </authorList>
    </citation>
    <scope>NUCLEOTIDE SEQUENCE [LARGE SCALE GENOMIC DNA]</scope>
    <source>
        <strain evidence="3">0111107269</strain>
        <tissue evidence="3">Whole body</tissue>
    </source>
</reference>
<dbReference type="InterPro" id="IPR007110">
    <property type="entry name" value="Ig-like_dom"/>
</dbReference>
<feature type="region of interest" description="Disordered" evidence="1">
    <location>
        <begin position="478"/>
        <end position="505"/>
    </location>
</feature>
<feature type="compositionally biased region" description="Basic and acidic residues" evidence="1">
    <location>
        <begin position="44"/>
        <end position="57"/>
    </location>
</feature>
<dbReference type="SUPFAM" id="SSF48726">
    <property type="entry name" value="Immunoglobulin"/>
    <property type="match status" value="1"/>
</dbReference>
<dbReference type="OrthoDB" id="6351205at2759"/>
<name>A0A310SSI3_9HYME</name>
<dbReference type="InterPro" id="IPR003599">
    <property type="entry name" value="Ig_sub"/>
</dbReference>
<sequence>MPYRIPVSQLITKTSEERRAFVVPRFLSQALKHFAPYRQLKRQNVRDTANREREKGGRGGVTGLKDLTMNVPAMVRSGDTVTLSCHYDLEGLPLYKIQWMLEEVEFYRNAPDQDPPYKTYDVDGVHVNVSKSNTHDVTLTNVSRKLTGEYKCEVSGGRPSYHTDIRKARMEVVGFREKRDSALSYHGKRNVPAGSFPCNGNPKVGALITHGLGPVSGQVHPLGLAAESRNCETCDDAPKTDPTIGIEKERIAVGELLRANCTTGNSRPASAITWKLNGDLVPRRWETSDASELSASEIIEMRLGETISLLRRDETFECRTDLDLEQMLPFLGTRDINATSLIEISILSMGKNRWKNIVTLGTIQWRRIAMAVKKEWCLKLYNKEHELHNEGWNDWITLKNAISSATSSEGQSLRENQSKHFQSFVESNCRMRGNSSEPRGSVPRAERTRPGFCPGGPTAGIFVLARRASPCDVDIPGGGGDALSRDHPTTNLAGDKVGPSEKGNGSDKAQALCIMFYEQRPRSPVSSRVRGLNAQTRLFPEIGNDSMVYRTRHLAIPQDDGSQVSKSTIEFKVTNDMFQNGRLHLRCTAFIADVYRKTADMEISEDAPRIASITGESPPRGHRE</sequence>
<dbReference type="PROSITE" id="PS50835">
    <property type="entry name" value="IG_LIKE"/>
    <property type="match status" value="2"/>
</dbReference>
<dbReference type="Pfam" id="PF00047">
    <property type="entry name" value="ig"/>
    <property type="match status" value="1"/>
</dbReference>
<evidence type="ECO:0000256" key="1">
    <source>
        <dbReference type="SAM" id="MobiDB-lite"/>
    </source>
</evidence>
<proteinExistence type="predicted"/>
<dbReference type="InterPro" id="IPR036179">
    <property type="entry name" value="Ig-like_dom_sf"/>
</dbReference>
<dbReference type="PANTHER" id="PTHR21261">
    <property type="entry name" value="BEAT PROTEIN"/>
    <property type="match status" value="1"/>
</dbReference>
<gene>
    <name evidence="3" type="ORF">WN48_10078</name>
</gene>